<evidence type="ECO:0000256" key="4">
    <source>
        <dbReference type="ARBA" id="ARBA00023027"/>
    </source>
</evidence>
<keyword evidence="10" id="KW-1185">Reference proteome</keyword>
<evidence type="ECO:0000256" key="7">
    <source>
        <dbReference type="RuleBase" id="RU361152"/>
    </source>
</evidence>
<dbReference type="InterPro" id="IPR022616">
    <property type="entry name" value="Glyco_hydro_4_C"/>
</dbReference>
<keyword evidence="4 7" id="KW-0520">NAD</keyword>
<dbReference type="Pfam" id="PF11975">
    <property type="entry name" value="Glyco_hydro_4C"/>
    <property type="match status" value="1"/>
</dbReference>
<evidence type="ECO:0000256" key="2">
    <source>
        <dbReference type="ARBA" id="ARBA00022723"/>
    </source>
</evidence>
<comment type="caution">
    <text evidence="9">The sequence shown here is derived from an EMBL/GenBank/DDBJ whole genome shotgun (WGS) entry which is preliminary data.</text>
</comment>
<evidence type="ECO:0000259" key="8">
    <source>
        <dbReference type="Pfam" id="PF11975"/>
    </source>
</evidence>
<dbReference type="Gene3D" id="3.90.110.10">
    <property type="entry name" value="Lactate dehydrogenase/glycoside hydrolase, family 4, C-terminal"/>
    <property type="match status" value="1"/>
</dbReference>
<organism evidence="9 10">
    <name type="scientific">Parafannyhessea umbonata</name>
    <dbReference type="NCBI Taxonomy" id="604330"/>
    <lineage>
        <taxon>Bacteria</taxon>
        <taxon>Bacillati</taxon>
        <taxon>Actinomycetota</taxon>
        <taxon>Coriobacteriia</taxon>
        <taxon>Coriobacteriales</taxon>
        <taxon>Atopobiaceae</taxon>
        <taxon>Parafannyhessea</taxon>
    </lineage>
</organism>
<accession>A0A1H6I3N1</accession>
<comment type="similarity">
    <text evidence="1 7">Belongs to the glycosyl hydrolase 4 family.</text>
</comment>
<keyword evidence="3 7" id="KW-0378">Hydrolase</keyword>
<evidence type="ECO:0000256" key="1">
    <source>
        <dbReference type="ARBA" id="ARBA00010141"/>
    </source>
</evidence>
<sequence>MKDKLNIVIVGGGSTWCPGILKSLTKHQDIFPLNRVIMFDTDAERQAVIGEFGKILFREEAPEVEFDYTTDKDVAYEDVDFVLCQIRTGGYDMRSKDEKIPLHMGLIGQETVGAGGMAYGIRSMTDMIEIVKDVRAHSPKAWIINYTNPAALVAYGLQKAFPKEDHILNICDQPVNLLRSYGRLLGRDSSEFEPVYFGLNHFGWFTHLYDKDGVDLVPTIKKFVKENGFKPVDAEQRDQSWLDTYAMVADMLQDFPDYLPNTYLQYYLYPKYKLAHLDPDYTRSDEVINGREKRVFAECRRVAEVGTAKDSSVVQNDAHGDMIVEVSSAIYRNTRQTFIVMVKNDGIVKDFPDDAMVEVAASVGVNGPQPYAVGEIGTFYHGLMVNQYSYERLAIEAYFEHSYEKALQALTLNRLVNDAKDARAILDKLIEANKDYWPELS</sequence>
<protein>
    <submittedName>
        <fullName evidence="9">Maltose-6'-phosphate glucosidase</fullName>
    </submittedName>
</protein>
<comment type="cofactor">
    <cofactor evidence="7">
        <name>NAD(+)</name>
        <dbReference type="ChEBI" id="CHEBI:57540"/>
    </cofactor>
    <text evidence="7">Binds 1 NAD(+) per subunit.</text>
</comment>
<dbReference type="RefSeq" id="WP_078687016.1">
    <property type="nucleotide sequence ID" value="NZ_FNWT01000002.1"/>
</dbReference>
<evidence type="ECO:0000256" key="5">
    <source>
        <dbReference type="ARBA" id="ARBA00023211"/>
    </source>
</evidence>
<evidence type="ECO:0000256" key="3">
    <source>
        <dbReference type="ARBA" id="ARBA00022801"/>
    </source>
</evidence>
<keyword evidence="2" id="KW-0479">Metal-binding</keyword>
<feature type="domain" description="Glycosyl hydrolase family 4 C-terminal" evidence="8">
    <location>
        <begin position="196"/>
        <end position="416"/>
    </location>
</feature>
<evidence type="ECO:0000313" key="10">
    <source>
        <dbReference type="Proteomes" id="UP000199135"/>
    </source>
</evidence>
<dbReference type="InterPro" id="IPR001088">
    <property type="entry name" value="Glyco_hydro_4"/>
</dbReference>
<dbReference type="SUPFAM" id="SSF51735">
    <property type="entry name" value="NAD(P)-binding Rossmann-fold domains"/>
    <property type="match status" value="1"/>
</dbReference>
<dbReference type="InterPro" id="IPR036291">
    <property type="entry name" value="NAD(P)-bd_dom_sf"/>
</dbReference>
<dbReference type="Pfam" id="PF02056">
    <property type="entry name" value="Glyco_hydro_4"/>
    <property type="match status" value="1"/>
</dbReference>
<keyword evidence="6 7" id="KW-0326">Glycosidase</keyword>
<dbReference type="PRINTS" id="PR00732">
    <property type="entry name" value="GLHYDRLASE4"/>
</dbReference>
<dbReference type="PANTHER" id="PTHR32092:SF14">
    <property type="entry name" value="MALTOSE-6'-PHOSPHATE GLUCOSIDASE"/>
    <property type="match status" value="1"/>
</dbReference>
<dbReference type="InterPro" id="IPR015955">
    <property type="entry name" value="Lactate_DH/Glyco_Ohase_4_C"/>
</dbReference>
<gene>
    <name evidence="9" type="ORF">SAMN05216447_102134</name>
</gene>
<reference evidence="9 10" key="1">
    <citation type="submission" date="2016-10" db="EMBL/GenBank/DDBJ databases">
        <authorList>
            <person name="Varghese N."/>
            <person name="Submissions S."/>
        </authorList>
    </citation>
    <scope>NUCLEOTIDE SEQUENCE [LARGE SCALE GENOMIC DNA]</scope>
    <source>
        <strain evidence="9 10">WCP15</strain>
    </source>
</reference>
<evidence type="ECO:0000313" key="9">
    <source>
        <dbReference type="EMBL" id="SEH43180.1"/>
    </source>
</evidence>
<dbReference type="CDD" id="cd05298">
    <property type="entry name" value="GH4_GlvA_pagL_like"/>
    <property type="match status" value="1"/>
</dbReference>
<dbReference type="PANTHER" id="PTHR32092">
    <property type="entry name" value="6-PHOSPHO-BETA-GLUCOSIDASE-RELATED"/>
    <property type="match status" value="1"/>
</dbReference>
<dbReference type="SUPFAM" id="SSF56327">
    <property type="entry name" value="LDH C-terminal domain-like"/>
    <property type="match status" value="1"/>
</dbReference>
<keyword evidence="5" id="KW-0464">Manganese</keyword>
<dbReference type="Gene3D" id="3.40.50.720">
    <property type="entry name" value="NAD(P)-binding Rossmann-like Domain"/>
    <property type="match status" value="1"/>
</dbReference>
<proteinExistence type="inferred from homology"/>
<dbReference type="Proteomes" id="UP000199135">
    <property type="component" value="Unassembled WGS sequence"/>
</dbReference>
<dbReference type="EMBL" id="FNWT01000002">
    <property type="protein sequence ID" value="SEH43180.1"/>
    <property type="molecule type" value="Genomic_DNA"/>
</dbReference>
<evidence type="ECO:0000256" key="6">
    <source>
        <dbReference type="ARBA" id="ARBA00023295"/>
    </source>
</evidence>
<name>A0A1H6I3N1_9ACTN</name>